<feature type="transmembrane region" description="Helical" evidence="9">
    <location>
        <begin position="116"/>
        <end position="135"/>
    </location>
</feature>
<protein>
    <recommendedName>
        <fullName evidence="10">DPH-type MB domain-containing protein</fullName>
    </recommendedName>
</protein>
<evidence type="ECO:0000256" key="8">
    <source>
        <dbReference type="ARBA" id="ARBA00024032"/>
    </source>
</evidence>
<evidence type="ECO:0000313" key="12">
    <source>
        <dbReference type="Proteomes" id="UP001153076"/>
    </source>
</evidence>
<feature type="transmembrane region" description="Helical" evidence="9">
    <location>
        <begin position="202"/>
        <end position="220"/>
    </location>
</feature>
<keyword evidence="4" id="KW-0479">Metal-binding</keyword>
<dbReference type="Pfam" id="PF05207">
    <property type="entry name" value="Zn_ribbon_CSL"/>
    <property type="match status" value="1"/>
</dbReference>
<evidence type="ECO:0000256" key="7">
    <source>
        <dbReference type="ARBA" id="ARBA00023136"/>
    </source>
</evidence>
<keyword evidence="3 9" id="KW-0812">Transmembrane</keyword>
<feature type="domain" description="DPH-type MB" evidence="10">
    <location>
        <begin position="2"/>
        <end position="58"/>
    </location>
</feature>
<evidence type="ECO:0000259" key="10">
    <source>
        <dbReference type="PROSITE" id="PS51074"/>
    </source>
</evidence>
<dbReference type="GO" id="GO:0016020">
    <property type="term" value="C:membrane"/>
    <property type="evidence" value="ECO:0007669"/>
    <property type="project" value="UniProtKB-SubCell"/>
</dbReference>
<organism evidence="11 12">
    <name type="scientific">Carnegiea gigantea</name>
    <dbReference type="NCBI Taxonomy" id="171969"/>
    <lineage>
        <taxon>Eukaryota</taxon>
        <taxon>Viridiplantae</taxon>
        <taxon>Streptophyta</taxon>
        <taxon>Embryophyta</taxon>
        <taxon>Tracheophyta</taxon>
        <taxon>Spermatophyta</taxon>
        <taxon>Magnoliopsida</taxon>
        <taxon>eudicotyledons</taxon>
        <taxon>Gunneridae</taxon>
        <taxon>Pentapetalae</taxon>
        <taxon>Caryophyllales</taxon>
        <taxon>Cactineae</taxon>
        <taxon>Cactaceae</taxon>
        <taxon>Cactoideae</taxon>
        <taxon>Echinocereeae</taxon>
        <taxon>Carnegiea</taxon>
    </lineage>
</organism>
<proteinExistence type="inferred from homology"/>
<keyword evidence="6" id="KW-0408">Iron</keyword>
<dbReference type="InterPro" id="IPR006904">
    <property type="entry name" value="DUF716"/>
</dbReference>
<dbReference type="Proteomes" id="UP001153076">
    <property type="component" value="Unassembled WGS sequence"/>
</dbReference>
<dbReference type="OrthoDB" id="551896at2759"/>
<evidence type="ECO:0000256" key="9">
    <source>
        <dbReference type="SAM" id="Phobius"/>
    </source>
</evidence>
<comment type="subcellular location">
    <subcellularLocation>
        <location evidence="1">Membrane</location>
        <topology evidence="1">Multi-pass membrane protein</topology>
    </subcellularLocation>
</comment>
<dbReference type="PANTHER" id="PTHR46285">
    <property type="entry name" value="PROTEINASE INHIBITOR I4, SERPIN (DUF716)-RELATED"/>
    <property type="match status" value="1"/>
</dbReference>
<feature type="transmembrane region" description="Helical" evidence="9">
    <location>
        <begin position="263"/>
        <end position="281"/>
    </location>
</feature>
<dbReference type="AlphaFoldDB" id="A0A9Q1KW89"/>
<feature type="transmembrane region" description="Helical" evidence="9">
    <location>
        <begin position="288"/>
        <end position="311"/>
    </location>
</feature>
<feature type="transmembrane region" description="Helical" evidence="9">
    <location>
        <begin position="232"/>
        <end position="251"/>
    </location>
</feature>
<dbReference type="Pfam" id="PF04819">
    <property type="entry name" value="DUF716"/>
    <property type="match status" value="1"/>
</dbReference>
<evidence type="ECO:0000256" key="3">
    <source>
        <dbReference type="ARBA" id="ARBA00022692"/>
    </source>
</evidence>
<dbReference type="EMBL" id="JAKOGI010000012">
    <property type="protein sequence ID" value="KAJ8450844.1"/>
    <property type="molecule type" value="Genomic_DNA"/>
</dbReference>
<evidence type="ECO:0000256" key="4">
    <source>
        <dbReference type="ARBA" id="ARBA00022723"/>
    </source>
</evidence>
<dbReference type="PANTHER" id="PTHR46285:SF13">
    <property type="entry name" value="OS02G0167775 PROTEIN"/>
    <property type="match status" value="1"/>
</dbReference>
<dbReference type="InterPro" id="IPR007872">
    <property type="entry name" value="DPH_MB_dom"/>
</dbReference>
<evidence type="ECO:0000256" key="2">
    <source>
        <dbReference type="ARBA" id="ARBA00006948"/>
    </source>
</evidence>
<comment type="similarity">
    <text evidence="2">Belongs to the TMEM45 family.</text>
</comment>
<dbReference type="GO" id="GO:0046872">
    <property type="term" value="F:metal ion binding"/>
    <property type="evidence" value="ECO:0007669"/>
    <property type="project" value="UniProtKB-KW"/>
</dbReference>
<name>A0A9Q1KW89_9CARY</name>
<comment type="similarity">
    <text evidence="8">Belongs to the DPH3 family.</text>
</comment>
<reference evidence="11" key="1">
    <citation type="submission" date="2022-04" db="EMBL/GenBank/DDBJ databases">
        <title>Carnegiea gigantea Genome sequencing and assembly v2.</title>
        <authorList>
            <person name="Copetti D."/>
            <person name="Sanderson M.J."/>
            <person name="Burquez A."/>
            <person name="Wojciechowski M.F."/>
        </authorList>
    </citation>
    <scope>NUCLEOTIDE SEQUENCE</scope>
    <source>
        <strain evidence="11">SGP5-SGP5p</strain>
        <tissue evidence="11">Aerial part</tissue>
    </source>
</reference>
<dbReference type="SUPFAM" id="SSF144217">
    <property type="entry name" value="CSL zinc finger"/>
    <property type="match status" value="1"/>
</dbReference>
<evidence type="ECO:0000313" key="11">
    <source>
        <dbReference type="EMBL" id="KAJ8450844.1"/>
    </source>
</evidence>
<feature type="transmembrane region" description="Helical" evidence="9">
    <location>
        <begin position="169"/>
        <end position="190"/>
    </location>
</feature>
<keyword evidence="12" id="KW-1185">Reference proteome</keyword>
<evidence type="ECO:0000256" key="6">
    <source>
        <dbReference type="ARBA" id="ARBA00023004"/>
    </source>
</evidence>
<accession>A0A9Q1KW89</accession>
<sequence>MSYDEVEIEDMEWNEELQAYTYPCPCGDLFQITKEDLRLGEEIARCPSCSLYITVIYNLEDFADYKKKDNIQPPKQQPISACSIDDRIVFLDSYSFKSISGCLHENQRHSSEMGTFLGHFVPGIAIIMLGLWHTINSMRAYYLKGSANFVSRFWYPFHSCLLKFNELQLVLLLLFSLLAIILQVLDFPVLHLSFNLINFEHATMFLHLAIFAGFALVAELTQQSESVSGVTGIMAASVFGQELFLLHFHSADHVGLEGQYHELLQLIVLISLIAAITTTMFPASFPAALVLSISVVFQGCWFVNMGFMLWVPKFVPQGCFMQLDKANSGEMVHGAVACASPDADFRARALANLQFSWILAGILMVTGFSCLIFARKGTPIVRRLTAYEHLQTRTSDSTVTVDCFKQAVDL</sequence>
<gene>
    <name evidence="11" type="ORF">Cgig2_032469</name>
</gene>
<dbReference type="FunFam" id="3.10.660.10:FF:000001">
    <property type="entry name" value="Diphthamide biosynthesis 3"/>
    <property type="match status" value="1"/>
</dbReference>
<comment type="caution">
    <text evidence="11">The sequence shown here is derived from an EMBL/GenBank/DDBJ whole genome shotgun (WGS) entry which is preliminary data.</text>
</comment>
<evidence type="ECO:0000256" key="1">
    <source>
        <dbReference type="ARBA" id="ARBA00004141"/>
    </source>
</evidence>
<dbReference type="Gene3D" id="3.10.660.10">
    <property type="entry name" value="DPH Zinc finger"/>
    <property type="match status" value="1"/>
</dbReference>
<dbReference type="PROSITE" id="PS51074">
    <property type="entry name" value="DPH_MB"/>
    <property type="match status" value="1"/>
</dbReference>
<dbReference type="InterPro" id="IPR036671">
    <property type="entry name" value="DPH_MB_sf"/>
</dbReference>
<keyword evidence="5 9" id="KW-1133">Transmembrane helix</keyword>
<evidence type="ECO:0000256" key="5">
    <source>
        <dbReference type="ARBA" id="ARBA00022989"/>
    </source>
</evidence>
<feature type="transmembrane region" description="Helical" evidence="9">
    <location>
        <begin position="355"/>
        <end position="374"/>
    </location>
</feature>
<keyword evidence="7 9" id="KW-0472">Membrane</keyword>